<dbReference type="RefSeq" id="WP_344911824.1">
    <property type="nucleotide sequence ID" value="NZ_BAABDL010000077.1"/>
</dbReference>
<dbReference type="PANTHER" id="PTHR21581">
    <property type="entry name" value="D-ALANYL-D-ALANINE CARBOXYPEPTIDASE"/>
    <property type="match status" value="1"/>
</dbReference>
<evidence type="ECO:0000256" key="5">
    <source>
        <dbReference type="ARBA" id="ARBA00022984"/>
    </source>
</evidence>
<reference evidence="10" key="1">
    <citation type="journal article" date="2019" name="Int. J. Syst. Evol. Microbiol.">
        <title>The Global Catalogue of Microorganisms (GCM) 10K type strain sequencing project: providing services to taxonomists for standard genome sequencing and annotation.</title>
        <authorList>
            <consortium name="The Broad Institute Genomics Platform"/>
            <consortium name="The Broad Institute Genome Sequencing Center for Infectious Disease"/>
            <person name="Wu L."/>
            <person name="Ma J."/>
        </authorList>
    </citation>
    <scope>NUCLEOTIDE SEQUENCE [LARGE SCALE GENOMIC DNA]</scope>
    <source>
        <strain evidence="10">JCM 17250</strain>
    </source>
</reference>
<sequence>MKKRILLITIFFISIFGLLNFVAEDNQPLASQLIDNSQRTIEHRIFSDHLIKRFWKLTDIELEASSVILIDAETGHVIYQENSELSLPTASMAKMMTELVVLEAIEEGQLDWDTHVSISDYAYYISHHPGYASVDLEQDRTYTVEELFHAMAIHSANGATIALAEAVSGSETLFVQQMNLRAEDLGLSASKFVNSTGLDNEHLGQFFSVGTVDDTNHMSARDLATLARHLINHHPILLKITSQSEYLANDQEYINTNLMLSDFIPYQGVDGLKTGYTDLAGYGFTGTVEQNGVRFISVVMGTESVMQRFIETEKLYNYAFNHLDKLMISSNN</sequence>
<keyword evidence="4" id="KW-0133">Cell shape</keyword>
<comment type="similarity">
    <text evidence="1 7">Belongs to the peptidase S11 family.</text>
</comment>
<keyword evidence="10" id="KW-1185">Reference proteome</keyword>
<evidence type="ECO:0000256" key="6">
    <source>
        <dbReference type="ARBA" id="ARBA00023316"/>
    </source>
</evidence>
<evidence type="ECO:0000256" key="4">
    <source>
        <dbReference type="ARBA" id="ARBA00022960"/>
    </source>
</evidence>
<evidence type="ECO:0000256" key="7">
    <source>
        <dbReference type="RuleBase" id="RU004016"/>
    </source>
</evidence>
<keyword evidence="5" id="KW-0573">Peptidoglycan synthesis</keyword>
<comment type="caution">
    <text evidence="9">The sequence shown here is derived from an EMBL/GenBank/DDBJ whole genome shotgun (WGS) entry which is preliminary data.</text>
</comment>
<gene>
    <name evidence="9" type="ORF">GCM10022410_14920</name>
</gene>
<keyword evidence="6" id="KW-0961">Cell wall biogenesis/degradation</keyword>
<dbReference type="Proteomes" id="UP001501734">
    <property type="component" value="Unassembled WGS sequence"/>
</dbReference>
<feature type="domain" description="Peptidase S11 D-alanyl-D-alanine carboxypeptidase A N-terminal" evidence="8">
    <location>
        <begin position="61"/>
        <end position="303"/>
    </location>
</feature>
<dbReference type="PRINTS" id="PR00725">
    <property type="entry name" value="DADACBPTASE1"/>
</dbReference>
<dbReference type="Pfam" id="PF00768">
    <property type="entry name" value="Peptidase_S11"/>
    <property type="match status" value="1"/>
</dbReference>
<dbReference type="SUPFAM" id="SSF56601">
    <property type="entry name" value="beta-lactamase/transpeptidase-like"/>
    <property type="match status" value="1"/>
</dbReference>
<dbReference type="InterPro" id="IPR012338">
    <property type="entry name" value="Beta-lactam/transpept-like"/>
</dbReference>
<keyword evidence="2" id="KW-0732">Signal</keyword>
<name>A0ABP7VP99_9BACI</name>
<keyword evidence="3" id="KW-0378">Hydrolase</keyword>
<accession>A0ABP7VP99</accession>
<dbReference type="PANTHER" id="PTHR21581:SF11">
    <property type="entry name" value="D-ALANYL-D-ALANINE CARBOXYPEPTIDASE DACA"/>
    <property type="match status" value="1"/>
</dbReference>
<dbReference type="Gene3D" id="3.40.710.10">
    <property type="entry name" value="DD-peptidase/beta-lactamase superfamily"/>
    <property type="match status" value="1"/>
</dbReference>
<evidence type="ECO:0000259" key="8">
    <source>
        <dbReference type="Pfam" id="PF00768"/>
    </source>
</evidence>
<dbReference type="InterPro" id="IPR001967">
    <property type="entry name" value="Peptidase_S11_N"/>
</dbReference>
<evidence type="ECO:0000313" key="9">
    <source>
        <dbReference type="EMBL" id="GAA4070109.1"/>
    </source>
</evidence>
<protein>
    <recommendedName>
        <fullName evidence="8">Peptidase S11 D-alanyl-D-alanine carboxypeptidase A N-terminal domain-containing protein</fullName>
    </recommendedName>
</protein>
<organism evidence="9 10">
    <name type="scientific">Amphibacillus indicireducens</name>
    <dbReference type="NCBI Taxonomy" id="1076330"/>
    <lineage>
        <taxon>Bacteria</taxon>
        <taxon>Bacillati</taxon>
        <taxon>Bacillota</taxon>
        <taxon>Bacilli</taxon>
        <taxon>Bacillales</taxon>
        <taxon>Bacillaceae</taxon>
        <taxon>Amphibacillus</taxon>
    </lineage>
</organism>
<evidence type="ECO:0000256" key="1">
    <source>
        <dbReference type="ARBA" id="ARBA00007164"/>
    </source>
</evidence>
<evidence type="ECO:0000256" key="3">
    <source>
        <dbReference type="ARBA" id="ARBA00022801"/>
    </source>
</evidence>
<dbReference type="EMBL" id="BAABDL010000077">
    <property type="protein sequence ID" value="GAA4070109.1"/>
    <property type="molecule type" value="Genomic_DNA"/>
</dbReference>
<evidence type="ECO:0000313" key="10">
    <source>
        <dbReference type="Proteomes" id="UP001501734"/>
    </source>
</evidence>
<dbReference type="InterPro" id="IPR018044">
    <property type="entry name" value="Peptidase_S11"/>
</dbReference>
<proteinExistence type="inferred from homology"/>
<evidence type="ECO:0000256" key="2">
    <source>
        <dbReference type="ARBA" id="ARBA00022729"/>
    </source>
</evidence>